<dbReference type="SUPFAM" id="SSF54373">
    <property type="entry name" value="FAD-linked reductases, C-terminal domain"/>
    <property type="match status" value="1"/>
</dbReference>
<comment type="caution">
    <text evidence="3">The sequence shown here is derived from an EMBL/GenBank/DDBJ whole genome shotgun (WGS) entry which is preliminary data.</text>
</comment>
<dbReference type="InterPro" id="IPR007867">
    <property type="entry name" value="GMC_OxRtase_C"/>
</dbReference>
<accession>A0ABR3W753</accession>
<evidence type="ECO:0000313" key="4">
    <source>
        <dbReference type="Proteomes" id="UP001583177"/>
    </source>
</evidence>
<keyword evidence="4" id="KW-1185">Reference proteome</keyword>
<dbReference type="Gene3D" id="3.30.560.10">
    <property type="entry name" value="Glucose Oxidase, domain 3"/>
    <property type="match status" value="1"/>
</dbReference>
<comment type="similarity">
    <text evidence="1">Belongs to the GMC oxidoreductase family.</text>
</comment>
<proteinExistence type="inferred from homology"/>
<dbReference type="Gene3D" id="3.50.50.60">
    <property type="entry name" value="FAD/NAD(P)-binding domain"/>
    <property type="match status" value="1"/>
</dbReference>
<dbReference type="InterPro" id="IPR036188">
    <property type="entry name" value="FAD/NAD-bd_sf"/>
</dbReference>
<reference evidence="3 4" key="1">
    <citation type="journal article" date="2024" name="IMA Fungus">
        <title>IMA Genome - F19 : A genome assembly and annotation guide to empower mycologists, including annotated draft genome sequences of Ceratocystis pirilliformis, Diaporthe australafricana, Fusarium ophioides, Paecilomyces lecythidis, and Sporothrix stenoceras.</title>
        <authorList>
            <person name="Aylward J."/>
            <person name="Wilson A.M."/>
            <person name="Visagie C.M."/>
            <person name="Spraker J."/>
            <person name="Barnes I."/>
            <person name="Buitendag C."/>
            <person name="Ceriani C."/>
            <person name="Del Mar Angel L."/>
            <person name="du Plessis D."/>
            <person name="Fuchs T."/>
            <person name="Gasser K."/>
            <person name="Kramer D."/>
            <person name="Li W."/>
            <person name="Munsamy K."/>
            <person name="Piso A."/>
            <person name="Price J.L."/>
            <person name="Sonnekus B."/>
            <person name="Thomas C."/>
            <person name="van der Nest A."/>
            <person name="van Dijk A."/>
            <person name="van Heerden A."/>
            <person name="van Vuuren N."/>
            <person name="Yilmaz N."/>
            <person name="Duong T.A."/>
            <person name="van der Merwe N.A."/>
            <person name="Wingfield M.J."/>
            <person name="Wingfield B.D."/>
        </authorList>
    </citation>
    <scope>NUCLEOTIDE SEQUENCE [LARGE SCALE GENOMIC DNA]</scope>
    <source>
        <strain evidence="3 4">CMW 18300</strain>
    </source>
</reference>
<sequence>MAPEASTTDISADFVVVGGGLSGLVVASRLSEDANATVVVIDAGSDRRGDPRIDTPGLMTTLYDDPAYDWMHMTVPQSNANNRQIAWPRGKVLGGTSAMNFSALVYPAKSDFDNWATLIGDQGWKSEGMAPYLKKYHNYQGPSPELKKRMMMDWVDEKAQGYGGPLPASFTDELGPFNEAWMKTFAELDFNLPGDPVSGEKQGVFQNPLCIDKGVRAYSASAYYGAEVAKRPNLTIITDALVEKIVLDKSKDGSSLVSATGVQFVDSSGKRQIVQATREVIVACGAIKTPQLLELSGIGGRDLLSKHGIDVAIENANVGENLQDHVLASISFEVADDLVSGDVMRDSNIVESVMKLYQETHTGPLSGTPLSFAYTPLVGSSGVIPQADVETLLRSHLDGVSYDVPGGQSLEKQYEILRKQLLDSRESSIEFMYIPLQLNGNPADAPTDMTKLFSKSHDGNYITLVTMLMHPFSRGDIHITSGDPTDQPRLDPRYLSHPIDIEMLARALLFVRKIAKTEPLASMLKPNGRQIPTVGEEEPGEEALDDDLEDAKRVARERLFTAFHPSGTCAMLPQEQGGVVDGRLRVHGSANIRVVDASVFPIEPLGHVQSTVYAVAEKAADLIKEDWTRSL</sequence>
<protein>
    <recommendedName>
        <fullName evidence="2">Glucose-methanol-choline oxidoreductase N-terminal domain-containing protein</fullName>
    </recommendedName>
</protein>
<name>A0ABR3W753_9PEZI</name>
<dbReference type="PANTHER" id="PTHR11552">
    <property type="entry name" value="GLUCOSE-METHANOL-CHOLINE GMC OXIDOREDUCTASE"/>
    <property type="match status" value="1"/>
</dbReference>
<dbReference type="Pfam" id="PF00732">
    <property type="entry name" value="GMC_oxred_N"/>
    <property type="match status" value="1"/>
</dbReference>
<dbReference type="PANTHER" id="PTHR11552:SF210">
    <property type="entry name" value="GLUCOSE-METHANOL-CHOLINE OXIDOREDUCTASE N-TERMINAL DOMAIN-CONTAINING PROTEIN-RELATED"/>
    <property type="match status" value="1"/>
</dbReference>
<organism evidence="3 4">
    <name type="scientific">Diaporthe australafricana</name>
    <dbReference type="NCBI Taxonomy" id="127596"/>
    <lineage>
        <taxon>Eukaryota</taxon>
        <taxon>Fungi</taxon>
        <taxon>Dikarya</taxon>
        <taxon>Ascomycota</taxon>
        <taxon>Pezizomycotina</taxon>
        <taxon>Sordariomycetes</taxon>
        <taxon>Sordariomycetidae</taxon>
        <taxon>Diaporthales</taxon>
        <taxon>Diaporthaceae</taxon>
        <taxon>Diaporthe</taxon>
    </lineage>
</organism>
<dbReference type="PROSITE" id="PS00624">
    <property type="entry name" value="GMC_OXRED_2"/>
    <property type="match status" value="1"/>
</dbReference>
<dbReference type="PIRSF" id="PIRSF000137">
    <property type="entry name" value="Alcohol_oxidase"/>
    <property type="match status" value="1"/>
</dbReference>
<feature type="domain" description="Glucose-methanol-choline oxidoreductase N-terminal" evidence="2">
    <location>
        <begin position="285"/>
        <end position="299"/>
    </location>
</feature>
<evidence type="ECO:0000259" key="2">
    <source>
        <dbReference type="PROSITE" id="PS00624"/>
    </source>
</evidence>
<evidence type="ECO:0000313" key="3">
    <source>
        <dbReference type="EMBL" id="KAL1854913.1"/>
    </source>
</evidence>
<dbReference type="SUPFAM" id="SSF51905">
    <property type="entry name" value="FAD/NAD(P)-binding domain"/>
    <property type="match status" value="1"/>
</dbReference>
<dbReference type="EMBL" id="JAWRVE010000134">
    <property type="protein sequence ID" value="KAL1854913.1"/>
    <property type="molecule type" value="Genomic_DNA"/>
</dbReference>
<dbReference type="Pfam" id="PF05199">
    <property type="entry name" value="GMC_oxred_C"/>
    <property type="match status" value="1"/>
</dbReference>
<evidence type="ECO:0000256" key="1">
    <source>
        <dbReference type="ARBA" id="ARBA00010790"/>
    </source>
</evidence>
<dbReference type="InterPro" id="IPR012132">
    <property type="entry name" value="GMC_OxRdtase"/>
</dbReference>
<dbReference type="Proteomes" id="UP001583177">
    <property type="component" value="Unassembled WGS sequence"/>
</dbReference>
<dbReference type="InterPro" id="IPR000172">
    <property type="entry name" value="GMC_OxRdtase_N"/>
</dbReference>
<gene>
    <name evidence="3" type="ORF">Daus18300_011233</name>
</gene>